<keyword evidence="2" id="KW-1185">Reference proteome</keyword>
<dbReference type="EMBL" id="KK107111">
    <property type="protein sequence ID" value="EZA59040.1"/>
    <property type="molecule type" value="Genomic_DNA"/>
</dbReference>
<reference evidence="1 2" key="1">
    <citation type="journal article" date="2014" name="Curr. Biol.">
        <title>The genome of the clonal raider ant Cerapachys biroi.</title>
        <authorList>
            <person name="Oxley P.R."/>
            <person name="Ji L."/>
            <person name="Fetter-Pruneda I."/>
            <person name="McKenzie S.K."/>
            <person name="Li C."/>
            <person name="Hu H."/>
            <person name="Zhang G."/>
            <person name="Kronauer D.J."/>
        </authorList>
    </citation>
    <scope>NUCLEOTIDE SEQUENCE [LARGE SCALE GENOMIC DNA]</scope>
</reference>
<feature type="non-terminal residue" evidence="1">
    <location>
        <position position="1"/>
    </location>
</feature>
<sequence>YRQGDGSAFRYFPLSLMRVSSAVSGNVSLTLRERSEAGANGKVQTLPGMRCLSDVASFRLLHLKYASPLSSMLRFNFGRPTIGGGHCKPPSFNLLRAAVYHPPIRFQREESPPRLWLMAEVLKLRQLSSRARSGAYVGNNLNRAINPTEECIDAYVWTIISIKGTKTPGHLLAEFILPRVEQRDTPHGNLPGPENHLRAPARNSPYLRETIWTGLPANPKNDGTGGCGEVRRGTRFAAVN</sequence>
<dbReference type="Proteomes" id="UP000053097">
    <property type="component" value="Unassembled WGS sequence"/>
</dbReference>
<protein>
    <submittedName>
        <fullName evidence="1">Uncharacterized protein</fullName>
    </submittedName>
</protein>
<organism evidence="1 2">
    <name type="scientific">Ooceraea biroi</name>
    <name type="common">Clonal raider ant</name>
    <name type="synonym">Cerapachys biroi</name>
    <dbReference type="NCBI Taxonomy" id="2015173"/>
    <lineage>
        <taxon>Eukaryota</taxon>
        <taxon>Metazoa</taxon>
        <taxon>Ecdysozoa</taxon>
        <taxon>Arthropoda</taxon>
        <taxon>Hexapoda</taxon>
        <taxon>Insecta</taxon>
        <taxon>Pterygota</taxon>
        <taxon>Neoptera</taxon>
        <taxon>Endopterygota</taxon>
        <taxon>Hymenoptera</taxon>
        <taxon>Apocrita</taxon>
        <taxon>Aculeata</taxon>
        <taxon>Formicoidea</taxon>
        <taxon>Formicidae</taxon>
        <taxon>Dorylinae</taxon>
        <taxon>Ooceraea</taxon>
    </lineage>
</organism>
<dbReference type="AlphaFoldDB" id="A0A026WSL4"/>
<proteinExistence type="predicted"/>
<evidence type="ECO:0000313" key="2">
    <source>
        <dbReference type="Proteomes" id="UP000053097"/>
    </source>
</evidence>
<evidence type="ECO:0000313" key="1">
    <source>
        <dbReference type="EMBL" id="EZA59040.1"/>
    </source>
</evidence>
<gene>
    <name evidence="1" type="ORF">X777_17000</name>
</gene>
<accession>A0A026WSL4</accession>
<name>A0A026WSL4_OOCBI</name>